<dbReference type="InterPro" id="IPR006179">
    <property type="entry name" value="5_nucleotidase/apyrase"/>
</dbReference>
<dbReference type="PRINTS" id="PR01607">
    <property type="entry name" value="APYRASEFAMLY"/>
</dbReference>
<dbReference type="STRING" id="1108595.BKX93_06150"/>
<dbReference type="InterPro" id="IPR029052">
    <property type="entry name" value="Metallo-depent_PP-like"/>
</dbReference>
<dbReference type="SUPFAM" id="SSF55816">
    <property type="entry name" value="5'-nucleotidase (syn. UDP-sugar hydrolase), C-terminal domain"/>
    <property type="match status" value="1"/>
</dbReference>
<comment type="similarity">
    <text evidence="4">Belongs to the 5'-nucleotidase family.</text>
</comment>
<evidence type="ECO:0000256" key="2">
    <source>
        <dbReference type="ARBA" id="ARBA00022525"/>
    </source>
</evidence>
<comment type="subcellular location">
    <subcellularLocation>
        <location evidence="1">Secreted</location>
    </subcellularLocation>
</comment>
<feature type="domain" description="Calcineurin-like phosphoesterase" evidence="5">
    <location>
        <begin position="47"/>
        <end position="296"/>
    </location>
</feature>
<dbReference type="InterPro" id="IPR008334">
    <property type="entry name" value="5'-Nucleotdase_C"/>
</dbReference>
<accession>A0A1D9LED4</accession>
<dbReference type="GO" id="GO:0030288">
    <property type="term" value="C:outer membrane-bounded periplasmic space"/>
    <property type="evidence" value="ECO:0007669"/>
    <property type="project" value="TreeGrafter"/>
</dbReference>
<dbReference type="RefSeq" id="WP_070979186.1">
    <property type="nucleotide sequence ID" value="NZ_CP017707.1"/>
</dbReference>
<proteinExistence type="inferred from homology"/>
<dbReference type="GO" id="GO:0009166">
    <property type="term" value="P:nucleotide catabolic process"/>
    <property type="evidence" value="ECO:0007669"/>
    <property type="project" value="InterPro"/>
</dbReference>
<feature type="domain" description="5'-Nucleotidase C-terminal" evidence="6">
    <location>
        <begin position="372"/>
        <end position="533"/>
    </location>
</feature>
<dbReference type="GO" id="GO:0008253">
    <property type="term" value="F:5'-nucleotidase activity"/>
    <property type="evidence" value="ECO:0007669"/>
    <property type="project" value="TreeGrafter"/>
</dbReference>
<organism evidence="7 8">
    <name type="scientific">Chromobacterium vaccinii</name>
    <dbReference type="NCBI Taxonomy" id="1108595"/>
    <lineage>
        <taxon>Bacteria</taxon>
        <taxon>Pseudomonadati</taxon>
        <taxon>Pseudomonadota</taxon>
        <taxon>Betaproteobacteria</taxon>
        <taxon>Neisseriales</taxon>
        <taxon>Chromobacteriaceae</taxon>
        <taxon>Chromobacterium</taxon>
    </lineage>
</organism>
<dbReference type="AlphaFoldDB" id="A0A1D9LED4"/>
<dbReference type="InterPro" id="IPR004843">
    <property type="entry name" value="Calcineurin-like_PHP"/>
</dbReference>
<dbReference type="Gene3D" id="3.90.780.10">
    <property type="entry name" value="5'-Nucleotidase, C-terminal domain"/>
    <property type="match status" value="1"/>
</dbReference>
<dbReference type="PANTHER" id="PTHR11575:SF24">
    <property type="entry name" value="5'-NUCLEOTIDASE"/>
    <property type="match status" value="1"/>
</dbReference>
<evidence type="ECO:0000256" key="4">
    <source>
        <dbReference type="RuleBase" id="RU362119"/>
    </source>
</evidence>
<dbReference type="InterPro" id="IPR036907">
    <property type="entry name" value="5'-Nucleotdase_C_sf"/>
</dbReference>
<evidence type="ECO:0000259" key="5">
    <source>
        <dbReference type="Pfam" id="PF00149"/>
    </source>
</evidence>
<dbReference type="EMBL" id="CP017707">
    <property type="protein sequence ID" value="AOZ49626.1"/>
    <property type="molecule type" value="Genomic_DNA"/>
</dbReference>
<keyword evidence="2" id="KW-0964">Secreted</keyword>
<dbReference type="SUPFAM" id="SSF56300">
    <property type="entry name" value="Metallo-dependent phosphatases"/>
    <property type="match status" value="1"/>
</dbReference>
<protein>
    <submittedName>
        <fullName evidence="7">Bifunctional metallophosphatase/5'-nucleotidase</fullName>
    </submittedName>
</protein>
<dbReference type="PANTHER" id="PTHR11575">
    <property type="entry name" value="5'-NUCLEOTIDASE-RELATED"/>
    <property type="match status" value="1"/>
</dbReference>
<dbReference type="GeneID" id="68840788"/>
<dbReference type="KEGG" id="cvc:BKX93_06150"/>
<evidence type="ECO:0000259" key="6">
    <source>
        <dbReference type="Pfam" id="PF02872"/>
    </source>
</evidence>
<name>A0A1D9LED4_9NEIS</name>
<keyword evidence="4" id="KW-0378">Hydrolase</keyword>
<reference evidence="7 8" key="1">
    <citation type="submission" date="2016-10" db="EMBL/GenBank/DDBJ databases">
        <title>Chromobacterium muskegensis sp. nov., an insecticidal bacterium isolated from Sphagnum bogs.</title>
        <authorList>
            <person name="Sparks M.E."/>
            <person name="Blackburn M.B."/>
            <person name="Gundersen-Rindal D.E."/>
            <person name="Mitchell A."/>
            <person name="Farrar R."/>
            <person name="Kuhar D."/>
        </authorList>
    </citation>
    <scope>NUCLEOTIDE SEQUENCE [LARGE SCALE GENOMIC DNA]</scope>
    <source>
        <strain evidence="7 8">21-1</strain>
    </source>
</reference>
<gene>
    <name evidence="7" type="ORF">BKX93_06150</name>
</gene>
<keyword evidence="4" id="KW-0547">Nucleotide-binding</keyword>
<dbReference type="Proteomes" id="UP000178776">
    <property type="component" value="Chromosome"/>
</dbReference>
<dbReference type="PROSITE" id="PS51257">
    <property type="entry name" value="PROKAR_LIPOPROTEIN"/>
    <property type="match status" value="1"/>
</dbReference>
<dbReference type="Pfam" id="PF02872">
    <property type="entry name" value="5_nucleotid_C"/>
    <property type="match status" value="1"/>
</dbReference>
<dbReference type="GO" id="GO:0005576">
    <property type="term" value="C:extracellular region"/>
    <property type="evidence" value="ECO:0007669"/>
    <property type="project" value="UniProtKB-SubCell"/>
</dbReference>
<dbReference type="GO" id="GO:0008768">
    <property type="term" value="F:UDP-sugar diphosphatase activity"/>
    <property type="evidence" value="ECO:0007669"/>
    <property type="project" value="TreeGrafter"/>
</dbReference>
<sequence>MKLIPLGMALGAALALGGCMSDSSSVGATRTQTGDEAAAGQVAVKMIAFNDFHGNLEAPGTLAIPDPNDASKTVKVTAGGVDYLAAWVKQLRAQSPNTVVVSAGDLIGASPLVSGMFHDEPTIEAMNLLGLDINAVGNHEFDDGQEELLRMQNGGCKPGAAETSCLYGGSFGGAKFKFLAANVQKQDGGTLFPAYEIKKYGNIPVAFIGMTLKGTPDIVAPTGIQGLSFKDEADTVNALVPKLKAQGVAAVVVVVHEGGYQSGNYNECKGISGPIVDIVKKLDKAVGLVITGHTHQAYNCQIDGRTVTSAKNYGQLFTEINFKLSPATRTFVPGSIQAVNRPVTQDIAPLANISSLVQFYLGKAADKGNKPVGTLAGALTRSANAAGESTLGDVIADSQLAASGKKGTAVAEVAFMNPGGIRADLAPAADGSISYKQVYTVQPFGNTMMTMTLTGAQIDRLLEQQWSNPSQPKILQVSSGFRYSWSQSAPAGSKVDIDSITINGAKIDPAASYTVQVNNFIAGGGDGFTVLTEGGNRVGGRVDVDVLNDYLAGHPNLSVPALNRIVQRP</sequence>
<dbReference type="FunFam" id="3.90.780.10:FF:000004">
    <property type="entry name" value="UDP-sugar hydrolase, putative"/>
    <property type="match status" value="1"/>
</dbReference>
<evidence type="ECO:0000256" key="3">
    <source>
        <dbReference type="ARBA" id="ARBA00022729"/>
    </source>
</evidence>
<dbReference type="Pfam" id="PF00149">
    <property type="entry name" value="Metallophos"/>
    <property type="match status" value="1"/>
</dbReference>
<evidence type="ECO:0000256" key="1">
    <source>
        <dbReference type="ARBA" id="ARBA00004613"/>
    </source>
</evidence>
<dbReference type="GO" id="GO:0000166">
    <property type="term" value="F:nucleotide binding"/>
    <property type="evidence" value="ECO:0007669"/>
    <property type="project" value="UniProtKB-KW"/>
</dbReference>
<dbReference type="Gene3D" id="3.60.21.10">
    <property type="match status" value="1"/>
</dbReference>
<evidence type="ECO:0000313" key="8">
    <source>
        <dbReference type="Proteomes" id="UP000178776"/>
    </source>
</evidence>
<evidence type="ECO:0000313" key="7">
    <source>
        <dbReference type="EMBL" id="AOZ49626.1"/>
    </source>
</evidence>
<keyword evidence="3" id="KW-0732">Signal</keyword>